<proteinExistence type="predicted"/>
<dbReference type="GO" id="GO:0016706">
    <property type="term" value="F:2-oxoglutarate-dependent dioxygenase activity"/>
    <property type="evidence" value="ECO:0007669"/>
    <property type="project" value="UniProtKB-ARBA"/>
</dbReference>
<gene>
    <name evidence="3" type="ORF">HELGO_WM8709</name>
</gene>
<dbReference type="PANTHER" id="PTHR20883">
    <property type="entry name" value="PHYTANOYL-COA DIOXYGENASE DOMAIN CONTAINING 1"/>
    <property type="match status" value="1"/>
</dbReference>
<dbReference type="Pfam" id="PF05721">
    <property type="entry name" value="PhyH"/>
    <property type="match status" value="1"/>
</dbReference>
<dbReference type="InterPro" id="IPR008775">
    <property type="entry name" value="Phytyl_CoA_dOase-like"/>
</dbReference>
<dbReference type="PANTHER" id="PTHR20883:SF48">
    <property type="entry name" value="ECTOINE DIOXYGENASE"/>
    <property type="match status" value="1"/>
</dbReference>
<evidence type="ECO:0008006" key="4">
    <source>
        <dbReference type="Google" id="ProtNLM"/>
    </source>
</evidence>
<feature type="compositionally biased region" description="Basic residues" evidence="2">
    <location>
        <begin position="282"/>
        <end position="291"/>
    </location>
</feature>
<dbReference type="AlphaFoldDB" id="A0A6S6TZJ0"/>
<protein>
    <recommendedName>
        <fullName evidence="4">Phytanoyl-CoA dioxygenase family protein</fullName>
    </recommendedName>
</protein>
<evidence type="ECO:0000313" key="3">
    <source>
        <dbReference type="EMBL" id="CAA6827845.1"/>
    </source>
</evidence>
<dbReference type="GO" id="GO:0005506">
    <property type="term" value="F:iron ion binding"/>
    <property type="evidence" value="ECO:0007669"/>
    <property type="project" value="UniProtKB-ARBA"/>
</dbReference>
<dbReference type="EMBL" id="CACVAY010000145">
    <property type="protein sequence ID" value="CAA6827845.1"/>
    <property type="molecule type" value="Genomic_DNA"/>
</dbReference>
<sequence>MEAISTDFPLTKEQIDHYNKHGYVFVRNFFSKEELEPLKLACEDDPELRDSRTLVDYGGSGFKLSVWTELGNSLLGVLPRMARIVDASEALEGEKCYHWHSKIVLKRQGEGEVRWHQGFGTWYEDTCLYPKMVSCCIAVNENTRENGCLQIAKDSHHLGRLDNVMIGNSCATDPKRLEIVHERLEHIQCEMQQGDVVFFHANTLHGSDVNTTDSLRTLLFCTYNVVSNEPYNLENQQHHRYRPLNKLPDSVLLEKQYEGVFETQQFHEKETDNSPGTGVGIRHGRTTKATV</sequence>
<feature type="region of interest" description="Disordered" evidence="2">
    <location>
        <begin position="267"/>
        <end position="291"/>
    </location>
</feature>
<organism evidence="3">
    <name type="scientific">uncultured Thiotrichaceae bacterium</name>
    <dbReference type="NCBI Taxonomy" id="298394"/>
    <lineage>
        <taxon>Bacteria</taxon>
        <taxon>Pseudomonadati</taxon>
        <taxon>Pseudomonadota</taxon>
        <taxon>Gammaproteobacteria</taxon>
        <taxon>Thiotrichales</taxon>
        <taxon>Thiotrichaceae</taxon>
        <taxon>environmental samples</taxon>
    </lineage>
</organism>
<dbReference type="SUPFAM" id="SSF51197">
    <property type="entry name" value="Clavaminate synthase-like"/>
    <property type="match status" value="1"/>
</dbReference>
<evidence type="ECO:0000256" key="2">
    <source>
        <dbReference type="SAM" id="MobiDB-lite"/>
    </source>
</evidence>
<accession>A0A6S6TZJ0</accession>
<comment type="cofactor">
    <cofactor evidence="1">
        <name>Fe(2+)</name>
        <dbReference type="ChEBI" id="CHEBI:29033"/>
    </cofactor>
</comment>
<evidence type="ECO:0000256" key="1">
    <source>
        <dbReference type="ARBA" id="ARBA00001954"/>
    </source>
</evidence>
<name>A0A6S6TZJ0_9GAMM</name>
<reference evidence="3" key="1">
    <citation type="submission" date="2020-01" db="EMBL/GenBank/DDBJ databases">
        <authorList>
            <person name="Meier V. D."/>
            <person name="Meier V D."/>
        </authorList>
    </citation>
    <scope>NUCLEOTIDE SEQUENCE</scope>
    <source>
        <strain evidence="3">HLG_WM_MAG_07</strain>
    </source>
</reference>
<dbReference type="Gene3D" id="2.60.120.620">
    <property type="entry name" value="q2cbj1_9rhob like domain"/>
    <property type="match status" value="1"/>
</dbReference>